<evidence type="ECO:0000313" key="2">
    <source>
        <dbReference type="Proteomes" id="UP000887013"/>
    </source>
</evidence>
<dbReference type="Proteomes" id="UP000887013">
    <property type="component" value="Unassembled WGS sequence"/>
</dbReference>
<name>A0A8X6Q3S3_NEPPI</name>
<reference evidence="1" key="1">
    <citation type="submission" date="2020-08" db="EMBL/GenBank/DDBJ databases">
        <title>Multicomponent nature underlies the extraordinary mechanical properties of spider dragline silk.</title>
        <authorList>
            <person name="Kono N."/>
            <person name="Nakamura H."/>
            <person name="Mori M."/>
            <person name="Yoshida Y."/>
            <person name="Ohtoshi R."/>
            <person name="Malay A.D."/>
            <person name="Moran D.A.P."/>
            <person name="Tomita M."/>
            <person name="Numata K."/>
            <person name="Arakawa K."/>
        </authorList>
    </citation>
    <scope>NUCLEOTIDE SEQUENCE</scope>
</reference>
<gene>
    <name evidence="1" type="ORF">NPIL_493871</name>
</gene>
<evidence type="ECO:0000313" key="1">
    <source>
        <dbReference type="EMBL" id="GFU04038.1"/>
    </source>
</evidence>
<proteinExistence type="predicted"/>
<dbReference type="EMBL" id="BMAW01027786">
    <property type="protein sequence ID" value="GFU04038.1"/>
    <property type="molecule type" value="Genomic_DNA"/>
</dbReference>
<organism evidence="1 2">
    <name type="scientific">Nephila pilipes</name>
    <name type="common">Giant wood spider</name>
    <name type="synonym">Nephila maculata</name>
    <dbReference type="NCBI Taxonomy" id="299642"/>
    <lineage>
        <taxon>Eukaryota</taxon>
        <taxon>Metazoa</taxon>
        <taxon>Ecdysozoa</taxon>
        <taxon>Arthropoda</taxon>
        <taxon>Chelicerata</taxon>
        <taxon>Arachnida</taxon>
        <taxon>Araneae</taxon>
        <taxon>Araneomorphae</taxon>
        <taxon>Entelegynae</taxon>
        <taxon>Araneoidea</taxon>
        <taxon>Nephilidae</taxon>
        <taxon>Nephila</taxon>
    </lineage>
</organism>
<dbReference type="OrthoDB" id="10514028at2759"/>
<protein>
    <submittedName>
        <fullName evidence="1">Uncharacterized protein</fullName>
    </submittedName>
</protein>
<accession>A0A8X6Q3S3</accession>
<keyword evidence="2" id="KW-1185">Reference proteome</keyword>
<sequence length="112" mass="12661">MLLRRPLPEERGHKKQIRVSCFSYSSRPSECKRTTSKPLTLIRLIVPSGYGSLLIAPQQLTEAPIESAKHFTNILLQLEETKCSGVRNALIAVSSYDLKAVKHLRQEKKSPF</sequence>
<comment type="caution">
    <text evidence="1">The sequence shown here is derived from an EMBL/GenBank/DDBJ whole genome shotgun (WGS) entry which is preliminary data.</text>
</comment>
<dbReference type="AlphaFoldDB" id="A0A8X6Q3S3"/>